<dbReference type="Proteomes" id="UP001050691">
    <property type="component" value="Unassembled WGS sequence"/>
</dbReference>
<dbReference type="EMBL" id="BPWL01000007">
    <property type="protein sequence ID" value="GJJ12408.1"/>
    <property type="molecule type" value="Genomic_DNA"/>
</dbReference>
<evidence type="ECO:0000313" key="2">
    <source>
        <dbReference type="EMBL" id="GJJ12408.1"/>
    </source>
</evidence>
<proteinExistence type="predicted"/>
<sequence>MNIRNNKNNRRTPKWAVRYGLVDTSEIERKQRKSQWANRYNERLPHSTLEDREVEEGQVPSQSLETNNGNQQQPSDRTDLWDASDESYYGRDGSSSSLQNGNPGGRWRYPANFDDMDIPTLQGSKKVKKDRWARTEDARRGIGIEDPAKRKKKKKKTRTVDDGSDFIDPNRRSHDSVGSVDVPEQPNLNESGNGDQFDHEF</sequence>
<comment type="caution">
    <text evidence="2">The sequence shown here is derived from an EMBL/GenBank/DDBJ whole genome shotgun (WGS) entry which is preliminary data.</text>
</comment>
<dbReference type="AlphaFoldDB" id="A0AAV5AFY3"/>
<evidence type="ECO:0000313" key="3">
    <source>
        <dbReference type="Proteomes" id="UP001050691"/>
    </source>
</evidence>
<accession>A0AAV5AFY3</accession>
<gene>
    <name evidence="2" type="ORF">Clacol_006650</name>
</gene>
<protein>
    <submittedName>
        <fullName evidence="2">Uncharacterized protein</fullName>
    </submittedName>
</protein>
<reference evidence="2" key="1">
    <citation type="submission" date="2021-10" db="EMBL/GenBank/DDBJ databases">
        <title>De novo Genome Assembly of Clathrus columnatus (Basidiomycota, Fungi) Using Illumina and Nanopore Sequence Data.</title>
        <authorList>
            <person name="Ogiso-Tanaka E."/>
            <person name="Itagaki H."/>
            <person name="Hosoya T."/>
            <person name="Hosaka K."/>
        </authorList>
    </citation>
    <scope>NUCLEOTIDE SEQUENCE</scope>
    <source>
        <strain evidence="2">MO-923</strain>
    </source>
</reference>
<feature type="compositionally biased region" description="Basic and acidic residues" evidence="1">
    <location>
        <begin position="130"/>
        <end position="148"/>
    </location>
</feature>
<feature type="compositionally biased region" description="Polar residues" evidence="1">
    <location>
        <begin position="59"/>
        <end position="75"/>
    </location>
</feature>
<feature type="region of interest" description="Disordered" evidence="1">
    <location>
        <begin position="26"/>
        <end position="201"/>
    </location>
</feature>
<name>A0AAV5AFY3_9AGAM</name>
<evidence type="ECO:0000256" key="1">
    <source>
        <dbReference type="SAM" id="MobiDB-lite"/>
    </source>
</evidence>
<organism evidence="2 3">
    <name type="scientific">Clathrus columnatus</name>
    <dbReference type="NCBI Taxonomy" id="1419009"/>
    <lineage>
        <taxon>Eukaryota</taxon>
        <taxon>Fungi</taxon>
        <taxon>Dikarya</taxon>
        <taxon>Basidiomycota</taxon>
        <taxon>Agaricomycotina</taxon>
        <taxon>Agaricomycetes</taxon>
        <taxon>Phallomycetidae</taxon>
        <taxon>Phallales</taxon>
        <taxon>Clathraceae</taxon>
        <taxon>Clathrus</taxon>
    </lineage>
</organism>
<feature type="compositionally biased region" description="Basic and acidic residues" evidence="1">
    <location>
        <begin position="40"/>
        <end position="51"/>
    </location>
</feature>
<keyword evidence="3" id="KW-1185">Reference proteome</keyword>